<evidence type="ECO:0000256" key="1">
    <source>
        <dbReference type="ARBA" id="ARBA00010507"/>
    </source>
</evidence>
<feature type="domain" description="ACT" evidence="12">
    <location>
        <begin position="189"/>
        <end position="259"/>
    </location>
</feature>
<dbReference type="GO" id="GO:0005524">
    <property type="term" value="F:ATP binding"/>
    <property type="evidence" value="ECO:0007669"/>
    <property type="project" value="UniProtKB-KW"/>
</dbReference>
<protein>
    <recommendedName>
        <fullName evidence="2">non-specific serine/threonine protein kinase</fullName>
        <ecNumber evidence="2">2.7.11.1</ecNumber>
    </recommendedName>
</protein>
<feature type="region of interest" description="Disordered" evidence="10">
    <location>
        <begin position="258"/>
        <end position="350"/>
    </location>
</feature>
<dbReference type="GO" id="GO:0004674">
    <property type="term" value="F:protein serine/threonine kinase activity"/>
    <property type="evidence" value="ECO:0007669"/>
    <property type="project" value="UniProtKB-KW"/>
</dbReference>
<dbReference type="PROSITE" id="PS51671">
    <property type="entry name" value="ACT"/>
    <property type="match status" value="1"/>
</dbReference>
<name>A0A2V0P0K2_9CHLO</name>
<dbReference type="InterPro" id="IPR008271">
    <property type="entry name" value="Ser/Thr_kinase_AS"/>
</dbReference>
<evidence type="ECO:0000256" key="5">
    <source>
        <dbReference type="ARBA" id="ARBA00022741"/>
    </source>
</evidence>
<keyword evidence="7" id="KW-0067">ATP-binding</keyword>
<keyword evidence="4" id="KW-0808">Transferase</keyword>
<evidence type="ECO:0000256" key="10">
    <source>
        <dbReference type="SAM" id="MobiDB-lite"/>
    </source>
</evidence>
<dbReference type="PROSITE" id="PS50011">
    <property type="entry name" value="PROTEIN_KINASE_DOM"/>
    <property type="match status" value="1"/>
</dbReference>
<proteinExistence type="inferred from homology"/>
<feature type="compositionally biased region" description="Gly residues" evidence="10">
    <location>
        <begin position="317"/>
        <end position="329"/>
    </location>
</feature>
<keyword evidence="5" id="KW-0547">Nucleotide-binding</keyword>
<evidence type="ECO:0000256" key="6">
    <source>
        <dbReference type="ARBA" id="ARBA00022777"/>
    </source>
</evidence>
<comment type="similarity">
    <text evidence="1">Belongs to the protein kinase superfamily. TKL Ser/Thr protein kinase family. RAF subfamily.</text>
</comment>
<dbReference type="EMBL" id="BDRX01000018">
    <property type="protein sequence ID" value="GBF90615.1"/>
    <property type="molecule type" value="Genomic_DNA"/>
</dbReference>
<comment type="catalytic activity">
    <reaction evidence="8">
        <text>L-threonyl-[protein] + ATP = O-phospho-L-threonyl-[protein] + ADP + H(+)</text>
        <dbReference type="Rhea" id="RHEA:46608"/>
        <dbReference type="Rhea" id="RHEA-COMP:11060"/>
        <dbReference type="Rhea" id="RHEA-COMP:11605"/>
        <dbReference type="ChEBI" id="CHEBI:15378"/>
        <dbReference type="ChEBI" id="CHEBI:30013"/>
        <dbReference type="ChEBI" id="CHEBI:30616"/>
        <dbReference type="ChEBI" id="CHEBI:61977"/>
        <dbReference type="ChEBI" id="CHEBI:456216"/>
        <dbReference type="EC" id="2.7.11.1"/>
    </reaction>
</comment>
<dbReference type="EC" id="2.7.11.1" evidence="2"/>
<evidence type="ECO:0000256" key="2">
    <source>
        <dbReference type="ARBA" id="ARBA00012513"/>
    </source>
</evidence>
<dbReference type="SUPFAM" id="SSF55021">
    <property type="entry name" value="ACT-like"/>
    <property type="match status" value="1"/>
</dbReference>
<organism evidence="13 14">
    <name type="scientific">Raphidocelis subcapitata</name>
    <dbReference type="NCBI Taxonomy" id="307507"/>
    <lineage>
        <taxon>Eukaryota</taxon>
        <taxon>Viridiplantae</taxon>
        <taxon>Chlorophyta</taxon>
        <taxon>core chlorophytes</taxon>
        <taxon>Chlorophyceae</taxon>
        <taxon>CS clade</taxon>
        <taxon>Sphaeropleales</taxon>
        <taxon>Selenastraceae</taxon>
        <taxon>Raphidocelis</taxon>
    </lineage>
</organism>
<dbReference type="SUPFAM" id="SSF56112">
    <property type="entry name" value="Protein kinase-like (PK-like)"/>
    <property type="match status" value="1"/>
</dbReference>
<evidence type="ECO:0000313" key="14">
    <source>
        <dbReference type="Proteomes" id="UP000247498"/>
    </source>
</evidence>
<dbReference type="Proteomes" id="UP000247498">
    <property type="component" value="Unassembled WGS sequence"/>
</dbReference>
<dbReference type="PRINTS" id="PR00109">
    <property type="entry name" value="TYRKINASE"/>
</dbReference>
<keyword evidence="3" id="KW-0723">Serine/threonine-protein kinase</keyword>
<dbReference type="STRING" id="307507.A0A2V0P0K2"/>
<keyword evidence="6" id="KW-0418">Kinase</keyword>
<evidence type="ECO:0000313" key="13">
    <source>
        <dbReference type="EMBL" id="GBF90615.1"/>
    </source>
</evidence>
<feature type="compositionally biased region" description="Low complexity" evidence="10">
    <location>
        <begin position="1"/>
        <end position="17"/>
    </location>
</feature>
<dbReference type="InterPro" id="IPR000719">
    <property type="entry name" value="Prot_kinase_dom"/>
</dbReference>
<dbReference type="SMART" id="SM00220">
    <property type="entry name" value="S_TKc"/>
    <property type="match status" value="1"/>
</dbReference>
<evidence type="ECO:0000256" key="9">
    <source>
        <dbReference type="ARBA" id="ARBA00048679"/>
    </source>
</evidence>
<feature type="region of interest" description="Disordered" evidence="10">
    <location>
        <begin position="122"/>
        <end position="153"/>
    </location>
</feature>
<evidence type="ECO:0000256" key="7">
    <source>
        <dbReference type="ARBA" id="ARBA00022840"/>
    </source>
</evidence>
<dbReference type="PROSITE" id="PS00108">
    <property type="entry name" value="PROTEIN_KINASE_ST"/>
    <property type="match status" value="1"/>
</dbReference>
<evidence type="ECO:0000256" key="8">
    <source>
        <dbReference type="ARBA" id="ARBA00047899"/>
    </source>
</evidence>
<dbReference type="PANTHER" id="PTHR44329">
    <property type="entry name" value="SERINE/THREONINE-PROTEIN KINASE TNNI3K-RELATED"/>
    <property type="match status" value="1"/>
</dbReference>
<dbReference type="InterPro" id="IPR045865">
    <property type="entry name" value="ACT-like_dom_sf"/>
</dbReference>
<dbReference type="InterPro" id="IPR001245">
    <property type="entry name" value="Ser-Thr/Tyr_kinase_cat_dom"/>
</dbReference>
<dbReference type="Pfam" id="PF07714">
    <property type="entry name" value="PK_Tyr_Ser-Thr"/>
    <property type="match status" value="1"/>
</dbReference>
<dbReference type="Gene3D" id="1.10.510.10">
    <property type="entry name" value="Transferase(Phosphotransferase) domain 1"/>
    <property type="match status" value="1"/>
</dbReference>
<sequence>MAATAAAAPMHVAAANPAGPPRGRPRVTKQEITEAFLQRLNERGDIDLTAPGFVEGVCQHFERLPTRYALDVNVDGLDVLSHKRLLEEARGDPATVSFAVRPVEVLHPRAAAAAAAEADGLAAPAFPGEPSPCRGHPVPPSARQRPLPRPAFGSSPNLQALALEFGERLDASIEGGGDAGALLDSTFYEITIATVDQPKLLSRLSDAMGDLGLNIREAHVFNTTDGFALDVFVVDGWNADLGESLEEHLGQRLLRMPPPAAAAPDRARSGSGALGGGSFSEPAPAAQQQQPRSALGAYPPPPAPAPVPGGWALPPDGGAGGAGGLGPGLGPEAWNVSLPSGPGGSPAPDDWEIDISQLHIESKVAAGSFSNLYKGFYCGQEVAVKILKDLGDDATQYSEFLQEVAIMRKVRHKNVVQFIGACTRKPNLCIVFEYMSNGSVYDWVRREGPLRLSTALKVALEVSRGMDYLHQRKIIHRDLKAANLLLDDNGTVKIADFGVARTIESSGHMTAETGTYRWMAPEVIEHRPYDEKADVFSFAVVLWELLTCRIPYSDMTPLQAAVGVVQKGLRPPLPPDCPPGLAAVMEGCWHSVPSQRPAFRDLTPRLQELLDAARAEEARRASIGGGGARQGLLSKLNLRGAGAGRAG</sequence>
<dbReference type="CDD" id="cd13999">
    <property type="entry name" value="STKc_MAP3K-like"/>
    <property type="match status" value="1"/>
</dbReference>
<evidence type="ECO:0000259" key="12">
    <source>
        <dbReference type="PROSITE" id="PS51671"/>
    </source>
</evidence>
<keyword evidence="14" id="KW-1185">Reference proteome</keyword>
<accession>A0A2V0P0K2</accession>
<feature type="domain" description="Protein kinase" evidence="11">
    <location>
        <begin position="358"/>
        <end position="610"/>
    </location>
</feature>
<dbReference type="PANTHER" id="PTHR44329:SF261">
    <property type="entry name" value="ZINC FINGER CONTAINING PROTEIN KINASE-RELATED"/>
    <property type="match status" value="1"/>
</dbReference>
<dbReference type="AlphaFoldDB" id="A0A2V0P0K2"/>
<feature type="compositionally biased region" description="Pro residues" evidence="10">
    <location>
        <begin position="298"/>
        <end position="307"/>
    </location>
</feature>
<dbReference type="InterPro" id="IPR051681">
    <property type="entry name" value="Ser/Thr_Kinases-Pseudokinases"/>
</dbReference>
<dbReference type="FunFam" id="3.30.200.20:FF:000060">
    <property type="entry name" value="Serine/threonine-protein kinase isoform 1"/>
    <property type="match status" value="1"/>
</dbReference>
<reference evidence="13 14" key="1">
    <citation type="journal article" date="2018" name="Sci. Rep.">
        <title>Raphidocelis subcapitata (=Pseudokirchneriella subcapitata) provides an insight into genome evolution and environmental adaptations in the Sphaeropleales.</title>
        <authorList>
            <person name="Suzuki S."/>
            <person name="Yamaguchi H."/>
            <person name="Nakajima N."/>
            <person name="Kawachi M."/>
        </authorList>
    </citation>
    <scope>NUCLEOTIDE SEQUENCE [LARGE SCALE GENOMIC DNA]</scope>
    <source>
        <strain evidence="13 14">NIES-35</strain>
    </source>
</reference>
<gene>
    <name evidence="13" type="ORF">Rsub_03187</name>
</gene>
<dbReference type="InterPro" id="IPR011009">
    <property type="entry name" value="Kinase-like_dom_sf"/>
</dbReference>
<dbReference type="InParanoid" id="A0A2V0P0K2"/>
<dbReference type="Gene3D" id="3.30.200.20">
    <property type="entry name" value="Phosphorylase Kinase, domain 1"/>
    <property type="match status" value="1"/>
</dbReference>
<comment type="catalytic activity">
    <reaction evidence="9">
        <text>L-seryl-[protein] + ATP = O-phospho-L-seryl-[protein] + ADP + H(+)</text>
        <dbReference type="Rhea" id="RHEA:17989"/>
        <dbReference type="Rhea" id="RHEA-COMP:9863"/>
        <dbReference type="Rhea" id="RHEA-COMP:11604"/>
        <dbReference type="ChEBI" id="CHEBI:15378"/>
        <dbReference type="ChEBI" id="CHEBI:29999"/>
        <dbReference type="ChEBI" id="CHEBI:30616"/>
        <dbReference type="ChEBI" id="CHEBI:83421"/>
        <dbReference type="ChEBI" id="CHEBI:456216"/>
        <dbReference type="EC" id="2.7.11.1"/>
    </reaction>
</comment>
<dbReference type="FunCoup" id="A0A2V0P0K2">
    <property type="interactions" value="727"/>
</dbReference>
<feature type="region of interest" description="Disordered" evidence="10">
    <location>
        <begin position="1"/>
        <end position="26"/>
    </location>
</feature>
<evidence type="ECO:0000256" key="4">
    <source>
        <dbReference type="ARBA" id="ARBA00022679"/>
    </source>
</evidence>
<feature type="compositionally biased region" description="Low complexity" evidence="10">
    <location>
        <begin position="279"/>
        <end position="297"/>
    </location>
</feature>
<dbReference type="InterPro" id="IPR002912">
    <property type="entry name" value="ACT_dom"/>
</dbReference>
<dbReference type="OrthoDB" id="4062651at2759"/>
<evidence type="ECO:0000259" key="11">
    <source>
        <dbReference type="PROSITE" id="PS50011"/>
    </source>
</evidence>
<evidence type="ECO:0000256" key="3">
    <source>
        <dbReference type="ARBA" id="ARBA00022527"/>
    </source>
</evidence>
<comment type="caution">
    <text evidence="13">The sequence shown here is derived from an EMBL/GenBank/DDBJ whole genome shotgun (WGS) entry which is preliminary data.</text>
</comment>